<feature type="domain" description="C-type lectin" evidence="2">
    <location>
        <begin position="74"/>
        <end position="184"/>
    </location>
</feature>
<dbReference type="CDD" id="cd03590">
    <property type="entry name" value="CLECT_DC-SIGN_like"/>
    <property type="match status" value="1"/>
</dbReference>
<dbReference type="Pfam" id="PF00059">
    <property type="entry name" value="Lectin_C"/>
    <property type="match status" value="1"/>
</dbReference>
<dbReference type="PROSITE" id="PS50041">
    <property type="entry name" value="C_TYPE_LECTIN_2"/>
    <property type="match status" value="1"/>
</dbReference>
<dbReference type="InterPro" id="IPR050111">
    <property type="entry name" value="C-type_lectin/snaclec_domain"/>
</dbReference>
<sequence length="204" mass="23332">MKWEEAAQGEPVLRQCLVGKWGNKGCVWGVAPFFRSGDQHTVPQQKFTECQCILAALQGKEQGWICCPKGWKRFQEKCYYQSADTMSWPESVQNCTGMGSQLVVINSEEEQAFLHKMLQQAERSINFFIGLHAEKVGQWQWVDQTPYNKTAAFWRKNEPSNVEDEKCGVIHTMSEIRNWNDAPCHGHYRICEAAALALTERPSS</sequence>
<organism evidence="3 4">
    <name type="scientific">Calidris pygmaea</name>
    <name type="common">Spoon-billed sandpiper</name>
    <dbReference type="NCBI Taxonomy" id="425635"/>
    <lineage>
        <taxon>Eukaryota</taxon>
        <taxon>Metazoa</taxon>
        <taxon>Chordata</taxon>
        <taxon>Craniata</taxon>
        <taxon>Vertebrata</taxon>
        <taxon>Euteleostomi</taxon>
        <taxon>Archelosauria</taxon>
        <taxon>Archosauria</taxon>
        <taxon>Dinosauria</taxon>
        <taxon>Saurischia</taxon>
        <taxon>Theropoda</taxon>
        <taxon>Coelurosauria</taxon>
        <taxon>Aves</taxon>
        <taxon>Neognathae</taxon>
        <taxon>Neoaves</taxon>
        <taxon>Charadriiformes</taxon>
        <taxon>Scolopacidae</taxon>
        <taxon>Calidris</taxon>
    </lineage>
</organism>
<keyword evidence="4" id="KW-1185">Reference proteome</keyword>
<dbReference type="SMART" id="SM00034">
    <property type="entry name" value="CLECT"/>
    <property type="match status" value="1"/>
</dbReference>
<proteinExistence type="predicted"/>
<evidence type="ECO:0000313" key="3">
    <source>
        <dbReference type="Ensembl" id="ENSCPGP00000006831.1"/>
    </source>
</evidence>
<dbReference type="PANTHER" id="PTHR22803">
    <property type="entry name" value="MANNOSE, PHOSPHOLIPASE, LECTIN RECEPTOR RELATED"/>
    <property type="match status" value="1"/>
</dbReference>
<dbReference type="InterPro" id="IPR033989">
    <property type="entry name" value="CD209-like_CTLD"/>
</dbReference>
<dbReference type="AlphaFoldDB" id="A0A8C3JFK7"/>
<evidence type="ECO:0000313" key="4">
    <source>
        <dbReference type="Proteomes" id="UP000694419"/>
    </source>
</evidence>
<dbReference type="Proteomes" id="UP000694419">
    <property type="component" value="Unplaced"/>
</dbReference>
<name>A0A8C3JFK7_9CHAR</name>
<evidence type="ECO:0000259" key="2">
    <source>
        <dbReference type="PROSITE" id="PS50041"/>
    </source>
</evidence>
<dbReference type="Gene3D" id="3.10.100.10">
    <property type="entry name" value="Mannose-Binding Protein A, subunit A"/>
    <property type="match status" value="1"/>
</dbReference>
<dbReference type="InterPro" id="IPR001304">
    <property type="entry name" value="C-type_lectin-like"/>
</dbReference>
<dbReference type="Ensembl" id="ENSCPGT00000007520.1">
    <property type="protein sequence ID" value="ENSCPGP00000006831.1"/>
    <property type="gene ID" value="ENSCPGG00000004905.1"/>
</dbReference>
<dbReference type="SUPFAM" id="SSF56436">
    <property type="entry name" value="C-type lectin-like"/>
    <property type="match status" value="1"/>
</dbReference>
<protein>
    <recommendedName>
        <fullName evidence="2">C-type lectin domain-containing protein</fullName>
    </recommendedName>
</protein>
<dbReference type="InterPro" id="IPR016186">
    <property type="entry name" value="C-type_lectin-like/link_sf"/>
</dbReference>
<dbReference type="GO" id="GO:0030246">
    <property type="term" value="F:carbohydrate binding"/>
    <property type="evidence" value="ECO:0007669"/>
    <property type="project" value="UniProtKB-KW"/>
</dbReference>
<keyword evidence="1" id="KW-0430">Lectin</keyword>
<accession>A0A8C3JFK7</accession>
<evidence type="ECO:0000256" key="1">
    <source>
        <dbReference type="ARBA" id="ARBA00022734"/>
    </source>
</evidence>
<reference evidence="3" key="1">
    <citation type="submission" date="2025-08" db="UniProtKB">
        <authorList>
            <consortium name="Ensembl"/>
        </authorList>
    </citation>
    <scope>IDENTIFICATION</scope>
</reference>
<dbReference type="InterPro" id="IPR016187">
    <property type="entry name" value="CTDL_fold"/>
</dbReference>
<reference evidence="3" key="2">
    <citation type="submission" date="2025-09" db="UniProtKB">
        <authorList>
            <consortium name="Ensembl"/>
        </authorList>
    </citation>
    <scope>IDENTIFICATION</scope>
</reference>